<dbReference type="RefSeq" id="WP_275567322.1">
    <property type="nucleotide sequence ID" value="NZ_JARGYC010000023.1"/>
</dbReference>
<dbReference type="Proteomes" id="UP001220964">
    <property type="component" value="Unassembled WGS sequence"/>
</dbReference>
<evidence type="ECO:0000313" key="2">
    <source>
        <dbReference type="EMBL" id="MDF0601181.1"/>
    </source>
</evidence>
<gene>
    <name evidence="2" type="ORF">P1J78_10615</name>
</gene>
<evidence type="ECO:0000256" key="1">
    <source>
        <dbReference type="SAM" id="SignalP"/>
    </source>
</evidence>
<accession>A0AAE3NSD3</accession>
<protein>
    <submittedName>
        <fullName evidence="2">Ferrochelatase</fullName>
    </submittedName>
</protein>
<comment type="caution">
    <text evidence="2">The sequence shown here is derived from an EMBL/GenBank/DDBJ whole genome shotgun (WGS) entry which is preliminary data.</text>
</comment>
<organism evidence="2 3">
    <name type="scientific">Psychromarinibacter sediminicola</name>
    <dbReference type="NCBI Taxonomy" id="3033385"/>
    <lineage>
        <taxon>Bacteria</taxon>
        <taxon>Pseudomonadati</taxon>
        <taxon>Pseudomonadota</taxon>
        <taxon>Alphaproteobacteria</taxon>
        <taxon>Rhodobacterales</taxon>
        <taxon>Paracoccaceae</taxon>
        <taxon>Psychromarinibacter</taxon>
    </lineage>
</organism>
<dbReference type="EMBL" id="JARGYC010000023">
    <property type="protein sequence ID" value="MDF0601181.1"/>
    <property type="molecule type" value="Genomic_DNA"/>
</dbReference>
<dbReference type="AlphaFoldDB" id="A0AAE3NSD3"/>
<feature type="chain" id="PRO_5041904101" evidence="1">
    <location>
        <begin position="20"/>
        <end position="61"/>
    </location>
</feature>
<evidence type="ECO:0000313" key="3">
    <source>
        <dbReference type="Proteomes" id="UP001220964"/>
    </source>
</evidence>
<name>A0AAE3NSD3_9RHOB</name>
<proteinExistence type="predicted"/>
<sequence length="61" mass="6106">MKKLVLAAAFATLAGGATAGNYDKVVVVEPEVVVEAAAETGSDAWVIGLMAFLTIVVGAAQ</sequence>
<keyword evidence="1" id="KW-0732">Signal</keyword>
<keyword evidence="3" id="KW-1185">Reference proteome</keyword>
<feature type="signal peptide" evidence="1">
    <location>
        <begin position="1"/>
        <end position="19"/>
    </location>
</feature>
<reference evidence="2" key="1">
    <citation type="submission" date="2023-03" db="EMBL/GenBank/DDBJ databases">
        <title>Multiphase analysis and comparison of six strains from genera Psychromarinibacter, Lutimaribacter, and Maritimibacter, including a novel species: Psychromarinibacter sediminicola sp. nov.</title>
        <authorList>
            <person name="Wang Y.-H."/>
            <person name="Ye M.-Q."/>
            <person name="Du Z.-J."/>
        </authorList>
    </citation>
    <scope>NUCLEOTIDE SEQUENCE</scope>
    <source>
        <strain evidence="2">C21-152</strain>
    </source>
</reference>